<organism evidence="1 2">
    <name type="scientific">Glossina pallidipes</name>
    <name type="common">Tsetse fly</name>
    <dbReference type="NCBI Taxonomy" id="7398"/>
    <lineage>
        <taxon>Eukaryota</taxon>
        <taxon>Metazoa</taxon>
        <taxon>Ecdysozoa</taxon>
        <taxon>Arthropoda</taxon>
        <taxon>Hexapoda</taxon>
        <taxon>Insecta</taxon>
        <taxon>Pterygota</taxon>
        <taxon>Neoptera</taxon>
        <taxon>Endopterygota</taxon>
        <taxon>Diptera</taxon>
        <taxon>Brachycera</taxon>
        <taxon>Muscomorpha</taxon>
        <taxon>Hippoboscoidea</taxon>
        <taxon>Glossinidae</taxon>
        <taxon>Glossina</taxon>
    </lineage>
</organism>
<protein>
    <submittedName>
        <fullName evidence="1">Uncharacterized protein</fullName>
    </submittedName>
</protein>
<evidence type="ECO:0000313" key="2">
    <source>
        <dbReference type="Proteomes" id="UP000092445"/>
    </source>
</evidence>
<dbReference type="VEuPathDB" id="VectorBase:GPAI031280"/>
<evidence type="ECO:0000313" key="1">
    <source>
        <dbReference type="EnsemblMetazoa" id="GPAI031280-PA"/>
    </source>
</evidence>
<accession>A0A1B0A143</accession>
<keyword evidence="2" id="KW-1185">Reference proteome</keyword>
<sequence>MESWLNYYFRTNRASIQQSHWEESLSSSVSPLYGINCQFGVNLPASYFIEEHRRQQLQPRWNYGEFILPAEFQYGDCDNFHRFGQSANISEDINSTQIRQVERWQEPRMACENPVRDFPLPSIYDSSIFSGYFDYGDDISEDISAENRSTSDDTSEDIGAENMRAEDASRLTCESCSMESKWPLATVCDNNISFENFNDFHLTPKELDDLFAVADGRTSNESKITNGMCASEPELRVPSVSESNIPFREFQNFHLSARALEELCAMENIQQPSSSITGDCAKRDGNNSLALFTVDLGSSGICTIKVVLEQDRKERFVPES</sequence>
<proteinExistence type="predicted"/>
<name>A0A1B0A143_GLOPL</name>
<dbReference type="EnsemblMetazoa" id="GPAI031280-RA">
    <property type="protein sequence ID" value="GPAI031280-PA"/>
    <property type="gene ID" value="GPAI031280"/>
</dbReference>
<dbReference type="AlphaFoldDB" id="A0A1B0A143"/>
<reference evidence="1" key="2">
    <citation type="submission" date="2020-05" db="UniProtKB">
        <authorList>
            <consortium name="EnsemblMetazoa"/>
        </authorList>
    </citation>
    <scope>IDENTIFICATION</scope>
    <source>
        <strain evidence="1">IAEA</strain>
    </source>
</reference>
<dbReference type="Proteomes" id="UP000092445">
    <property type="component" value="Unassembled WGS sequence"/>
</dbReference>
<reference evidence="2" key="1">
    <citation type="submission" date="2014-03" db="EMBL/GenBank/DDBJ databases">
        <authorList>
            <person name="Aksoy S."/>
            <person name="Warren W."/>
            <person name="Wilson R.K."/>
        </authorList>
    </citation>
    <scope>NUCLEOTIDE SEQUENCE [LARGE SCALE GENOMIC DNA]</scope>
    <source>
        <strain evidence="2">IAEA</strain>
    </source>
</reference>